<dbReference type="OrthoDB" id="191274at2759"/>
<comment type="caution">
    <text evidence="3">The sequence shown here is derived from an EMBL/GenBank/DDBJ whole genome shotgun (WGS) entry which is preliminary data.</text>
</comment>
<keyword evidence="4" id="KW-1185">Reference proteome</keyword>
<accession>A0A8J2WRW9</accession>
<gene>
    <name evidence="3" type="ORF">PECAL_1P12240</name>
</gene>
<feature type="signal peptide" evidence="2">
    <location>
        <begin position="1"/>
        <end position="18"/>
    </location>
</feature>
<protein>
    <submittedName>
        <fullName evidence="3">Uncharacterized protein</fullName>
    </submittedName>
</protein>
<proteinExistence type="predicted"/>
<evidence type="ECO:0000313" key="3">
    <source>
        <dbReference type="EMBL" id="CAH0364839.1"/>
    </source>
</evidence>
<evidence type="ECO:0000256" key="1">
    <source>
        <dbReference type="SAM" id="MobiDB-lite"/>
    </source>
</evidence>
<sequence length="629" mass="66939">MRRTAYAWLVLAAGAVHAHKGHHHADDDGPFQLSLVAKNAYGVEDCVAGCVVEPYRETVLVVTRSDADHEAQLDAAANTLQIASELAAIAHSLGQAPPADRAAWLKEERARLEATLAEAEAAERGHDHDTYSLKLQRAPDADQGHAHDGGDGHSHHCHGGDCHAHHAHGESDAHDHGGAADHAHGDAGHAHHAHGEAHAHDHGAPESHEHDHGAPDSHEHDHGAPESHGHDHSAPESHEHDHGASEAHGHDHGAPEAHAHDHGAPESHEHDHGAPEAHGHDHGHEEQCEQPIELGAGRRVVVGNATLTEPGAYTLAVETKGGKAIFQVDVRHARRAATALTPADRSRFLQAIVKLYETPAARGRQKYGPAFRSMDELWAAHALLGADGEDHDLLAGKVGADAAADLVEKSKPLRVPSEVRDVGGHRLEVKGDQTDWETFGQRFVGQALGLERRAALGFDGEVKKPAAALQATGLSRTHSTLDSNFAAFGALLEAAVQSVDPSVAVPFWAAEQATEGVPTKTWTEAFAADASRKLLGQADATARVRVEGRWAYMPVLTKDAPQDASKPDGARRYEGYAVPLMVAEDAAAAASQYETPHELPPVATDHHHEHGHGHGEHLFHAHGGAAHMH</sequence>
<feature type="region of interest" description="Disordered" evidence="1">
    <location>
        <begin position="139"/>
        <end position="287"/>
    </location>
</feature>
<feature type="chain" id="PRO_5035263788" evidence="2">
    <location>
        <begin position="19"/>
        <end position="629"/>
    </location>
</feature>
<feature type="compositionally biased region" description="Basic and acidic residues" evidence="1">
    <location>
        <begin position="604"/>
        <end position="619"/>
    </location>
</feature>
<organism evidence="3 4">
    <name type="scientific">Pelagomonas calceolata</name>
    <dbReference type="NCBI Taxonomy" id="35677"/>
    <lineage>
        <taxon>Eukaryota</taxon>
        <taxon>Sar</taxon>
        <taxon>Stramenopiles</taxon>
        <taxon>Ochrophyta</taxon>
        <taxon>Pelagophyceae</taxon>
        <taxon>Pelagomonadales</taxon>
        <taxon>Pelagomonadaceae</taxon>
        <taxon>Pelagomonas</taxon>
    </lineage>
</organism>
<reference evidence="3" key="1">
    <citation type="submission" date="2021-11" db="EMBL/GenBank/DDBJ databases">
        <authorList>
            <consortium name="Genoscope - CEA"/>
            <person name="William W."/>
        </authorList>
    </citation>
    <scope>NUCLEOTIDE SEQUENCE</scope>
</reference>
<feature type="region of interest" description="Disordered" evidence="1">
    <location>
        <begin position="598"/>
        <end position="629"/>
    </location>
</feature>
<dbReference type="Proteomes" id="UP000789595">
    <property type="component" value="Unassembled WGS sequence"/>
</dbReference>
<name>A0A8J2WRW9_9STRA</name>
<evidence type="ECO:0000256" key="2">
    <source>
        <dbReference type="SAM" id="SignalP"/>
    </source>
</evidence>
<keyword evidence="2" id="KW-0732">Signal</keyword>
<dbReference type="AlphaFoldDB" id="A0A8J2WRW9"/>
<dbReference type="EMBL" id="CAKKNE010000001">
    <property type="protein sequence ID" value="CAH0364839.1"/>
    <property type="molecule type" value="Genomic_DNA"/>
</dbReference>
<evidence type="ECO:0000313" key="4">
    <source>
        <dbReference type="Proteomes" id="UP000789595"/>
    </source>
</evidence>